<evidence type="ECO:0000313" key="1">
    <source>
        <dbReference type="EMBL" id="EAS07671.2"/>
    </source>
</evidence>
<organism evidence="1 2">
    <name type="scientific">Tetrahymena thermophila (strain SB210)</name>
    <dbReference type="NCBI Taxonomy" id="312017"/>
    <lineage>
        <taxon>Eukaryota</taxon>
        <taxon>Sar</taxon>
        <taxon>Alveolata</taxon>
        <taxon>Ciliophora</taxon>
        <taxon>Intramacronucleata</taxon>
        <taxon>Oligohymenophorea</taxon>
        <taxon>Hymenostomatida</taxon>
        <taxon>Tetrahymenina</taxon>
        <taxon>Tetrahymenidae</taxon>
        <taxon>Tetrahymena</taxon>
    </lineage>
</organism>
<dbReference type="GeneID" id="7838408"/>
<dbReference type="InterPro" id="IPR022773">
    <property type="entry name" value="Siva"/>
</dbReference>
<reference evidence="2" key="1">
    <citation type="journal article" date="2006" name="PLoS Biol.">
        <title>Macronuclear genome sequence of the ciliate Tetrahymena thermophila, a model eukaryote.</title>
        <authorList>
            <person name="Eisen J.A."/>
            <person name="Coyne R.S."/>
            <person name="Wu M."/>
            <person name="Wu D."/>
            <person name="Thiagarajan M."/>
            <person name="Wortman J.R."/>
            <person name="Badger J.H."/>
            <person name="Ren Q."/>
            <person name="Amedeo P."/>
            <person name="Jones K.M."/>
            <person name="Tallon L.J."/>
            <person name="Delcher A.L."/>
            <person name="Salzberg S.L."/>
            <person name="Silva J.C."/>
            <person name="Haas B.J."/>
            <person name="Majoros W.H."/>
            <person name="Farzad M."/>
            <person name="Carlton J.M."/>
            <person name="Smith R.K. Jr."/>
            <person name="Garg J."/>
            <person name="Pearlman R.E."/>
            <person name="Karrer K.M."/>
            <person name="Sun L."/>
            <person name="Manning G."/>
            <person name="Elde N.C."/>
            <person name="Turkewitz A.P."/>
            <person name="Asai D.J."/>
            <person name="Wilkes D.E."/>
            <person name="Wang Y."/>
            <person name="Cai H."/>
            <person name="Collins K."/>
            <person name="Stewart B.A."/>
            <person name="Lee S.R."/>
            <person name="Wilamowska K."/>
            <person name="Weinberg Z."/>
            <person name="Ruzzo W.L."/>
            <person name="Wloga D."/>
            <person name="Gaertig J."/>
            <person name="Frankel J."/>
            <person name="Tsao C.-C."/>
            <person name="Gorovsky M.A."/>
            <person name="Keeling P.J."/>
            <person name="Waller R.F."/>
            <person name="Patron N.J."/>
            <person name="Cherry J.M."/>
            <person name="Stover N.A."/>
            <person name="Krieger C.J."/>
            <person name="del Toro C."/>
            <person name="Ryder H.F."/>
            <person name="Williamson S.C."/>
            <person name="Barbeau R.A."/>
            <person name="Hamilton E.P."/>
            <person name="Orias E."/>
        </authorList>
    </citation>
    <scope>NUCLEOTIDE SEQUENCE [LARGE SCALE GENOMIC DNA]</scope>
    <source>
        <strain evidence="2">SB210</strain>
    </source>
</reference>
<dbReference type="KEGG" id="tet:TTHERM_00497240"/>
<sequence>MLRKSPYIQENFEQFFTKEWDRSNSLLNSQESITQALNFMQNLRLDHFENSPAKGCLKDMIEDNISGDISRNFNQSQQMKQSTGAMIDISSQINKSTRMAENMNNTFNNQNNKRSINYSAFDQTSSLLLQGNYDLFAQKKPFVDSNNNIMKQILENDSHTCSSPQFCSYCKLHFDQVLLLKRQQESSNCKENSNFQSKKYEQKNKLDSFFIRKQKNPPQTSQAVHSQQQNFSNMMNQSASNQVQQTLYKFSTNNLGNKEFNLNNIPANNFTLNNNFSIQPIEQNSEKLFQKCNECNRLVCFKCCKQCSKCESIVCPLPLCTTVIYEQYEDVILCSKCVSAS</sequence>
<name>I7MJZ0_TETTS</name>
<evidence type="ECO:0000313" key="2">
    <source>
        <dbReference type="Proteomes" id="UP000009168"/>
    </source>
</evidence>
<dbReference type="RefSeq" id="XP_001027913.2">
    <property type="nucleotide sequence ID" value="XM_001027913.3"/>
</dbReference>
<dbReference type="EMBL" id="GG662212">
    <property type="protein sequence ID" value="EAS07671.2"/>
    <property type="molecule type" value="Genomic_DNA"/>
</dbReference>
<dbReference type="Proteomes" id="UP000009168">
    <property type="component" value="Unassembled WGS sequence"/>
</dbReference>
<keyword evidence="2" id="KW-1185">Reference proteome</keyword>
<dbReference type="InParanoid" id="I7MJZ0"/>
<dbReference type="AlphaFoldDB" id="I7MJZ0"/>
<proteinExistence type="predicted"/>
<protein>
    <submittedName>
        <fullName evidence="1">Cd27-binding protein (Siva) protein</fullName>
    </submittedName>
</protein>
<gene>
    <name evidence="1" type="ORF">TTHERM_00497240</name>
</gene>
<accession>I7MJZ0</accession>
<dbReference type="Pfam" id="PF05458">
    <property type="entry name" value="Siva"/>
    <property type="match status" value="1"/>
</dbReference>